<dbReference type="Gene3D" id="2.40.10.10">
    <property type="entry name" value="Trypsin-like serine proteases"/>
    <property type="match status" value="1"/>
</dbReference>
<dbReference type="PRINTS" id="PR00722">
    <property type="entry name" value="CHYMOTRYPSIN"/>
</dbReference>
<evidence type="ECO:0000256" key="4">
    <source>
        <dbReference type="ARBA" id="ARBA00022801"/>
    </source>
</evidence>
<reference evidence="9 10" key="1">
    <citation type="submission" date="2020-04" db="EMBL/GenBank/DDBJ databases">
        <authorList>
            <person name="Alioto T."/>
            <person name="Alioto T."/>
            <person name="Gomez Garrido J."/>
        </authorList>
    </citation>
    <scope>NUCLEOTIDE SEQUENCE [LARGE SCALE GENOMIC DNA]</scope>
</reference>
<feature type="chain" id="PRO_5035720549" description="Peptidase S1 domain-containing protein" evidence="7">
    <location>
        <begin position="18"/>
        <end position="281"/>
    </location>
</feature>
<dbReference type="SMART" id="SM00020">
    <property type="entry name" value="Tryp_SPc"/>
    <property type="match status" value="1"/>
</dbReference>
<dbReference type="SUPFAM" id="SSF50494">
    <property type="entry name" value="Trypsin-like serine proteases"/>
    <property type="match status" value="1"/>
</dbReference>
<comment type="caution">
    <text evidence="9">The sequence shown here is derived from an EMBL/GenBank/DDBJ whole genome shotgun (WGS) entry which is preliminary data.</text>
</comment>
<dbReference type="OrthoDB" id="5565075at2759"/>
<dbReference type="PANTHER" id="PTHR24276:SF91">
    <property type="entry name" value="AT26814P-RELATED"/>
    <property type="match status" value="1"/>
</dbReference>
<evidence type="ECO:0000256" key="6">
    <source>
        <dbReference type="ARBA" id="ARBA00023157"/>
    </source>
</evidence>
<keyword evidence="10" id="KW-1185">Reference proteome</keyword>
<sequence length="281" mass="30704">MKTVIALSLILVVAAQAVDWRQKPSYRNAPRASHANSKNIIRGHVAPPGRFLFQVEIYTDGGTYSRCGGSLIKEDKVLTAAHCCDGARSFDVLLGANNPDIFEPRRETVTATRFTKHEKYRSSILDYDVCIIHLDGVVSGEGIATIRLPSRSQAKKLEIFKGSTATVSGWGSTSNASNTRSTKLMYADVTIMDSKKCKKTYKKNVINERKICTYNADGSGFCRGDSGGPLTITESDGVKTQVGIVSFFSESGCGTNVPDVYTRITAYLNWIKAEAEVTIRP</sequence>
<evidence type="ECO:0000313" key="9">
    <source>
        <dbReference type="EMBL" id="CAB3387825.1"/>
    </source>
</evidence>
<comment type="subcellular location">
    <subcellularLocation>
        <location evidence="1">Secreted</location>
        <location evidence="1">Extracellular space</location>
    </subcellularLocation>
</comment>
<dbReference type="PROSITE" id="PS50240">
    <property type="entry name" value="TRYPSIN_DOM"/>
    <property type="match status" value="1"/>
</dbReference>
<evidence type="ECO:0000256" key="5">
    <source>
        <dbReference type="ARBA" id="ARBA00022825"/>
    </source>
</evidence>
<dbReference type="InterPro" id="IPR001314">
    <property type="entry name" value="Peptidase_S1A"/>
</dbReference>
<evidence type="ECO:0000256" key="3">
    <source>
        <dbReference type="ARBA" id="ARBA00022670"/>
    </source>
</evidence>
<dbReference type="FunFam" id="2.40.10.10:FF:000036">
    <property type="entry name" value="Trypsin beta"/>
    <property type="match status" value="1"/>
</dbReference>
<keyword evidence="7" id="KW-0732">Signal</keyword>
<dbReference type="InterPro" id="IPR043504">
    <property type="entry name" value="Peptidase_S1_PA_chymotrypsin"/>
</dbReference>
<dbReference type="AlphaFoldDB" id="A0A8S1E6C7"/>
<dbReference type="InterPro" id="IPR050430">
    <property type="entry name" value="Peptidase_S1"/>
</dbReference>
<dbReference type="GO" id="GO:0006508">
    <property type="term" value="P:proteolysis"/>
    <property type="evidence" value="ECO:0007669"/>
    <property type="project" value="UniProtKB-KW"/>
</dbReference>
<dbReference type="InterPro" id="IPR009003">
    <property type="entry name" value="Peptidase_S1_PA"/>
</dbReference>
<feature type="signal peptide" evidence="7">
    <location>
        <begin position="1"/>
        <end position="17"/>
    </location>
</feature>
<proteinExistence type="inferred from homology"/>
<gene>
    <name evidence="9" type="ORF">CLODIP_2_CD12257</name>
</gene>
<keyword evidence="3" id="KW-0645">Protease</keyword>
<protein>
    <recommendedName>
        <fullName evidence="8">Peptidase S1 domain-containing protein</fullName>
    </recommendedName>
</protein>
<dbReference type="GO" id="GO:0005576">
    <property type="term" value="C:extracellular region"/>
    <property type="evidence" value="ECO:0007669"/>
    <property type="project" value="UniProtKB-SubCell"/>
</dbReference>
<dbReference type="EMBL" id="CADEPI010000632">
    <property type="protein sequence ID" value="CAB3387825.1"/>
    <property type="molecule type" value="Genomic_DNA"/>
</dbReference>
<dbReference type="InterPro" id="IPR001254">
    <property type="entry name" value="Trypsin_dom"/>
</dbReference>
<keyword evidence="4" id="KW-0378">Hydrolase</keyword>
<dbReference type="PANTHER" id="PTHR24276">
    <property type="entry name" value="POLYSERASE-RELATED"/>
    <property type="match status" value="1"/>
</dbReference>
<evidence type="ECO:0000313" key="10">
    <source>
        <dbReference type="Proteomes" id="UP000494165"/>
    </source>
</evidence>
<dbReference type="Pfam" id="PF00089">
    <property type="entry name" value="Trypsin"/>
    <property type="match status" value="1"/>
</dbReference>
<name>A0A8S1E6C7_9INSE</name>
<evidence type="ECO:0000256" key="7">
    <source>
        <dbReference type="SAM" id="SignalP"/>
    </source>
</evidence>
<dbReference type="CDD" id="cd00190">
    <property type="entry name" value="Tryp_SPc"/>
    <property type="match status" value="1"/>
</dbReference>
<evidence type="ECO:0000259" key="8">
    <source>
        <dbReference type="PROSITE" id="PS50240"/>
    </source>
</evidence>
<keyword evidence="6" id="KW-1015">Disulfide bond</keyword>
<organism evidence="9 10">
    <name type="scientific">Cloeon dipterum</name>
    <dbReference type="NCBI Taxonomy" id="197152"/>
    <lineage>
        <taxon>Eukaryota</taxon>
        <taxon>Metazoa</taxon>
        <taxon>Ecdysozoa</taxon>
        <taxon>Arthropoda</taxon>
        <taxon>Hexapoda</taxon>
        <taxon>Insecta</taxon>
        <taxon>Pterygota</taxon>
        <taxon>Palaeoptera</taxon>
        <taxon>Ephemeroptera</taxon>
        <taxon>Pisciforma</taxon>
        <taxon>Baetidae</taxon>
        <taxon>Cloeon</taxon>
    </lineage>
</organism>
<evidence type="ECO:0000256" key="1">
    <source>
        <dbReference type="ARBA" id="ARBA00004239"/>
    </source>
</evidence>
<evidence type="ECO:0000256" key="2">
    <source>
        <dbReference type="ARBA" id="ARBA00007664"/>
    </source>
</evidence>
<dbReference type="Proteomes" id="UP000494165">
    <property type="component" value="Unassembled WGS sequence"/>
</dbReference>
<accession>A0A8S1E6C7</accession>
<feature type="domain" description="Peptidase S1" evidence="8">
    <location>
        <begin position="40"/>
        <end position="276"/>
    </location>
</feature>
<comment type="similarity">
    <text evidence="2">Belongs to the peptidase S1 family.</text>
</comment>
<dbReference type="PROSITE" id="PS00134">
    <property type="entry name" value="TRYPSIN_HIS"/>
    <property type="match status" value="1"/>
</dbReference>
<dbReference type="GO" id="GO:0004252">
    <property type="term" value="F:serine-type endopeptidase activity"/>
    <property type="evidence" value="ECO:0007669"/>
    <property type="project" value="InterPro"/>
</dbReference>
<dbReference type="InterPro" id="IPR018114">
    <property type="entry name" value="TRYPSIN_HIS"/>
</dbReference>
<keyword evidence="5" id="KW-0720">Serine protease</keyword>